<dbReference type="GO" id="GO:0032259">
    <property type="term" value="P:methylation"/>
    <property type="evidence" value="ECO:0007669"/>
    <property type="project" value="UniProtKB-KW"/>
</dbReference>
<protein>
    <submittedName>
        <fullName evidence="2">S-adenosyl-L-methionine-dependent methyltransferase</fullName>
    </submittedName>
</protein>
<dbReference type="GO" id="GO:0008168">
    <property type="term" value="F:methyltransferase activity"/>
    <property type="evidence" value="ECO:0007669"/>
    <property type="project" value="UniProtKB-KW"/>
</dbReference>
<dbReference type="GeneID" id="70132812"/>
<accession>A0A9P8RN72</accession>
<dbReference type="EMBL" id="JAGPXC010000009">
    <property type="protein sequence ID" value="KAH6647071.1"/>
    <property type="molecule type" value="Genomic_DNA"/>
</dbReference>
<dbReference type="CDD" id="cd02440">
    <property type="entry name" value="AdoMet_MTases"/>
    <property type="match status" value="1"/>
</dbReference>
<dbReference type="OrthoDB" id="2013972at2759"/>
<evidence type="ECO:0000313" key="3">
    <source>
        <dbReference type="Proteomes" id="UP000758603"/>
    </source>
</evidence>
<keyword evidence="2" id="KW-0808">Transferase</keyword>
<dbReference type="Pfam" id="PF13489">
    <property type="entry name" value="Methyltransf_23"/>
    <property type="match status" value="1"/>
</dbReference>
<keyword evidence="2" id="KW-0489">Methyltransferase</keyword>
<dbReference type="SUPFAM" id="SSF53335">
    <property type="entry name" value="S-adenosyl-L-methionine-dependent methyltransferases"/>
    <property type="match status" value="1"/>
</dbReference>
<reference evidence="2" key="1">
    <citation type="journal article" date="2021" name="Nat. Commun.">
        <title>Genetic determinants of endophytism in the Arabidopsis root mycobiome.</title>
        <authorList>
            <person name="Mesny F."/>
            <person name="Miyauchi S."/>
            <person name="Thiergart T."/>
            <person name="Pickel B."/>
            <person name="Atanasova L."/>
            <person name="Karlsson M."/>
            <person name="Huettel B."/>
            <person name="Barry K.W."/>
            <person name="Haridas S."/>
            <person name="Chen C."/>
            <person name="Bauer D."/>
            <person name="Andreopoulos W."/>
            <person name="Pangilinan J."/>
            <person name="LaButti K."/>
            <person name="Riley R."/>
            <person name="Lipzen A."/>
            <person name="Clum A."/>
            <person name="Drula E."/>
            <person name="Henrissat B."/>
            <person name="Kohler A."/>
            <person name="Grigoriev I.V."/>
            <person name="Martin F.M."/>
            <person name="Hacquard S."/>
        </authorList>
    </citation>
    <scope>NUCLEOTIDE SEQUENCE</scope>
    <source>
        <strain evidence="2">MPI-SDFR-AT-0073</strain>
    </source>
</reference>
<dbReference type="InterPro" id="IPR029063">
    <property type="entry name" value="SAM-dependent_MTases_sf"/>
</dbReference>
<gene>
    <name evidence="2" type="ORF">BKA67DRAFT_581571</name>
</gene>
<keyword evidence="3" id="KW-1185">Reference proteome</keyword>
<dbReference type="PANTHER" id="PTHR43591">
    <property type="entry name" value="METHYLTRANSFERASE"/>
    <property type="match status" value="1"/>
</dbReference>
<dbReference type="Proteomes" id="UP000758603">
    <property type="component" value="Unassembled WGS sequence"/>
</dbReference>
<evidence type="ECO:0000256" key="1">
    <source>
        <dbReference type="ARBA" id="ARBA00038158"/>
    </source>
</evidence>
<name>A0A9P8RN72_9PEZI</name>
<comment type="similarity">
    <text evidence="1">Belongs to the methyltransferase superfamily. LaeA methyltransferase family.</text>
</comment>
<sequence>MAHAGSTEEPQGAGQWDIDVLEGEANYVSDDAESSKSSGQSVYDADSVVGESGNLYHGYKQGKYFLPNDAEEQDRLDIMHVSFRLLLDGKLALAPFEEPPRYVLDIGTGTGIWAIQYAEEHPVSQVIGTDLSAIQPALTIANCSFQKDDAEEEIWLFPTPNGSFDYIHFRFMVTCFDQPKKVMENAFKYLNPGGWIEFQDSTLPIMDTHKKHEGSAVQKWNELMAVASAKHNRDFTKASRYKEWLEEIGFVDVEEHFIEWPIGPWSPDPRLKTTGWFMLRSSLVGVRGMSWALLSAAGLSPDEIESLVSDCKKDLLDRKHSWYLGVYVVYGRKPRDAEAVPGVPG</sequence>
<comment type="caution">
    <text evidence="2">The sequence shown here is derived from an EMBL/GenBank/DDBJ whole genome shotgun (WGS) entry which is preliminary data.</text>
</comment>
<evidence type="ECO:0000313" key="2">
    <source>
        <dbReference type="EMBL" id="KAH6647071.1"/>
    </source>
</evidence>
<dbReference type="RefSeq" id="XP_045953585.1">
    <property type="nucleotide sequence ID" value="XM_046103921.1"/>
</dbReference>
<dbReference type="Gene3D" id="3.40.50.150">
    <property type="entry name" value="Vaccinia Virus protein VP39"/>
    <property type="match status" value="1"/>
</dbReference>
<dbReference type="PANTHER" id="PTHR43591:SF102">
    <property type="entry name" value="S-ADENOSYL-L-METHIONINE-DEPENDENT METHYLTRANSFERASE"/>
    <property type="match status" value="1"/>
</dbReference>
<dbReference type="AlphaFoldDB" id="A0A9P8RN72"/>
<organism evidence="2 3">
    <name type="scientific">Truncatella angustata</name>
    <dbReference type="NCBI Taxonomy" id="152316"/>
    <lineage>
        <taxon>Eukaryota</taxon>
        <taxon>Fungi</taxon>
        <taxon>Dikarya</taxon>
        <taxon>Ascomycota</taxon>
        <taxon>Pezizomycotina</taxon>
        <taxon>Sordariomycetes</taxon>
        <taxon>Xylariomycetidae</taxon>
        <taxon>Amphisphaeriales</taxon>
        <taxon>Sporocadaceae</taxon>
        <taxon>Truncatella</taxon>
    </lineage>
</organism>
<proteinExistence type="inferred from homology"/>